<dbReference type="SMART" id="SM00360">
    <property type="entry name" value="RRM"/>
    <property type="match status" value="1"/>
</dbReference>
<feature type="compositionally biased region" description="Polar residues" evidence="3">
    <location>
        <begin position="337"/>
        <end position="353"/>
    </location>
</feature>
<feature type="region of interest" description="Disordered" evidence="3">
    <location>
        <begin position="450"/>
        <end position="472"/>
    </location>
</feature>
<dbReference type="PANTHER" id="PTHR46589">
    <property type="entry name" value="APOPTOTIC CHROMATIN CONDENSATION INDUCER IN THE NUCLEUS"/>
    <property type="match status" value="1"/>
</dbReference>
<feature type="compositionally biased region" description="Polar residues" evidence="3">
    <location>
        <begin position="242"/>
        <end position="256"/>
    </location>
</feature>
<evidence type="ECO:0000259" key="4">
    <source>
        <dbReference type="PROSITE" id="PS50102"/>
    </source>
</evidence>
<feature type="compositionally biased region" description="Low complexity" evidence="3">
    <location>
        <begin position="31"/>
        <end position="46"/>
    </location>
</feature>
<feature type="compositionally biased region" description="Basic and acidic residues" evidence="3">
    <location>
        <begin position="13"/>
        <end position="23"/>
    </location>
</feature>
<keyword evidence="6" id="KW-1185">Reference proteome</keyword>
<dbReference type="AlphaFoldDB" id="A0ABD1EL79"/>
<reference evidence="5 6" key="1">
    <citation type="submission" date="2024-05" db="EMBL/GenBank/DDBJ databases">
        <title>Genetic variation in Jamaican populations of the coffee berry borer (Hypothenemus hampei).</title>
        <authorList>
            <person name="Errbii M."/>
            <person name="Myrie A."/>
        </authorList>
    </citation>
    <scope>NUCLEOTIDE SEQUENCE [LARGE SCALE GENOMIC DNA]</scope>
    <source>
        <strain evidence="5">JA-Hopewell-2020-01-JO</strain>
        <tissue evidence="5">Whole body</tissue>
    </source>
</reference>
<dbReference type="CDD" id="cd12432">
    <property type="entry name" value="RRM_ACINU"/>
    <property type="match status" value="1"/>
</dbReference>
<evidence type="ECO:0000313" key="5">
    <source>
        <dbReference type="EMBL" id="KAL1497067.1"/>
    </source>
</evidence>
<evidence type="ECO:0000256" key="3">
    <source>
        <dbReference type="SAM" id="MobiDB-lite"/>
    </source>
</evidence>
<proteinExistence type="predicted"/>
<dbReference type="InterPro" id="IPR034257">
    <property type="entry name" value="Acinus_RRM"/>
</dbReference>
<dbReference type="EMBL" id="JBDJPC010000006">
    <property type="protein sequence ID" value="KAL1497067.1"/>
    <property type="molecule type" value="Genomic_DNA"/>
</dbReference>
<feature type="region of interest" description="Disordered" evidence="3">
    <location>
        <begin position="238"/>
        <end position="297"/>
    </location>
</feature>
<feature type="compositionally biased region" description="Basic and acidic residues" evidence="3">
    <location>
        <begin position="365"/>
        <end position="379"/>
    </location>
</feature>
<dbReference type="PANTHER" id="PTHR46589:SF1">
    <property type="entry name" value="APOPTOTIC CHROMATIN CONDENSATION INDUCER IN THE NUCLEUS"/>
    <property type="match status" value="1"/>
</dbReference>
<evidence type="ECO:0000313" key="6">
    <source>
        <dbReference type="Proteomes" id="UP001566132"/>
    </source>
</evidence>
<feature type="region of interest" description="Disordered" evidence="3">
    <location>
        <begin position="320"/>
        <end position="385"/>
    </location>
</feature>
<dbReference type="Gene3D" id="3.30.70.330">
    <property type="match status" value="1"/>
</dbReference>
<feature type="compositionally biased region" description="Basic and acidic residues" evidence="3">
    <location>
        <begin position="321"/>
        <end position="336"/>
    </location>
</feature>
<feature type="compositionally biased region" description="Polar residues" evidence="3">
    <location>
        <begin position="124"/>
        <end position="136"/>
    </location>
</feature>
<feature type="compositionally biased region" description="Basic residues" evidence="3">
    <location>
        <begin position="653"/>
        <end position="665"/>
    </location>
</feature>
<comment type="caution">
    <text evidence="5">The sequence shown here is derived from an EMBL/GenBank/DDBJ whole genome shotgun (WGS) entry which is preliminary data.</text>
</comment>
<feature type="region of interest" description="Disordered" evidence="3">
    <location>
        <begin position="702"/>
        <end position="745"/>
    </location>
</feature>
<keyword evidence="1 2" id="KW-0694">RNA-binding</keyword>
<feature type="region of interest" description="Disordered" evidence="3">
    <location>
        <begin position="605"/>
        <end position="690"/>
    </location>
</feature>
<dbReference type="PROSITE" id="PS50102">
    <property type="entry name" value="RRM"/>
    <property type="match status" value="1"/>
</dbReference>
<dbReference type="Proteomes" id="UP001566132">
    <property type="component" value="Unassembled WGS sequence"/>
</dbReference>
<protein>
    <recommendedName>
        <fullName evidence="4">RRM domain-containing protein</fullName>
    </recommendedName>
</protein>
<feature type="compositionally biased region" description="Basic and acidic residues" evidence="3">
    <location>
        <begin position="718"/>
        <end position="739"/>
    </location>
</feature>
<dbReference type="InterPro" id="IPR032552">
    <property type="entry name" value="RSB_motif"/>
</dbReference>
<dbReference type="InterPro" id="IPR012677">
    <property type="entry name" value="Nucleotide-bd_a/b_plait_sf"/>
</dbReference>
<feature type="compositionally biased region" description="Polar residues" evidence="3">
    <location>
        <begin position="198"/>
        <end position="212"/>
    </location>
</feature>
<feature type="compositionally biased region" description="Basic and acidic residues" evidence="3">
    <location>
        <begin position="677"/>
        <end position="690"/>
    </location>
</feature>
<sequence>MVRKTSRAAALKATEKSRRESLRRSRRKRANSTSSSSEDEVLSNLVVKRSKDEPEKESSDNNSDTDAKMPLKKRTRSMTLRNTRKNASETGSPNAKIKKGNQQEYEEIEEKTGKGKSKSVSKSNTDNVDAETQNDTVDSKDTNVTNDDDESKNGTETSEIDVNISESIVAEMSCDNQSTEITTEETSEIIITEHKASEPSNIDDNSRDLTQACTDTFQEDETNKPEQSKENNNIKTEEIANENVNQNNKTDISANVNEVKKEQQETKKKITLKRPEITHTSPINEETQETGQKETWESVYEMKEIPSEGKGYRRKITLKRSTIDDSTVKEHKEISSLEKSNSLQETQVSSNDNIIIHEKPRKTKSTTDKISSDNEEKPQKTKKPTKVVKLVRKLPEELPEKCEEDTAKKLKWSHSEISSLLNVPSVSLMKLKEVCPEIDFLNEEDVNLEVTPEKRSPEKKRKSFKELEDEEMENIEAELNAEPEESESKENIIALNRKISIVDDTASKLNPPPSPAKNPKSEILFVTNLVRPFTVKQLKELLERTGKIQEDGFWTDKIKSKCYVCYENAEEAEATRNALHGIHWPIGNGKKLQIDFATMEDMEKAKNPPVVPLPKAKSIEKENNPEVQEEKLNERESRSSKREWDIGTLEVRKRSRSRERRHSRRSFTPEGHHKRRHEEPVEQKAMDDLFLKTKATPSIYWQPLSPEEIAHKQQQRQARLEENKRRLEEIRSSTRDRRDRSFRRR</sequence>
<name>A0ABD1EL79_HYPHA</name>
<organism evidence="5 6">
    <name type="scientific">Hypothenemus hampei</name>
    <name type="common">Coffee berry borer</name>
    <dbReference type="NCBI Taxonomy" id="57062"/>
    <lineage>
        <taxon>Eukaryota</taxon>
        <taxon>Metazoa</taxon>
        <taxon>Ecdysozoa</taxon>
        <taxon>Arthropoda</taxon>
        <taxon>Hexapoda</taxon>
        <taxon>Insecta</taxon>
        <taxon>Pterygota</taxon>
        <taxon>Neoptera</taxon>
        <taxon>Endopterygota</taxon>
        <taxon>Coleoptera</taxon>
        <taxon>Polyphaga</taxon>
        <taxon>Cucujiformia</taxon>
        <taxon>Curculionidae</taxon>
        <taxon>Scolytinae</taxon>
        <taxon>Hypothenemus</taxon>
    </lineage>
</organism>
<dbReference type="GO" id="GO:0003723">
    <property type="term" value="F:RNA binding"/>
    <property type="evidence" value="ECO:0007669"/>
    <property type="project" value="UniProtKB-UniRule"/>
</dbReference>
<evidence type="ECO:0000256" key="1">
    <source>
        <dbReference type="ARBA" id="ARBA00022884"/>
    </source>
</evidence>
<feature type="region of interest" description="Disordered" evidence="3">
    <location>
        <begin position="1"/>
        <end position="212"/>
    </location>
</feature>
<dbReference type="InterPro" id="IPR052793">
    <property type="entry name" value="EJC-associated_protein"/>
</dbReference>
<accession>A0ABD1EL79</accession>
<dbReference type="Pfam" id="PF16294">
    <property type="entry name" value="RSB_motif"/>
    <property type="match status" value="1"/>
</dbReference>
<evidence type="ECO:0000256" key="2">
    <source>
        <dbReference type="PROSITE-ProRule" id="PRU00176"/>
    </source>
</evidence>
<dbReference type="InterPro" id="IPR000504">
    <property type="entry name" value="RRM_dom"/>
</dbReference>
<feature type="compositionally biased region" description="Basic and acidic residues" evidence="3">
    <location>
        <begin position="49"/>
        <end position="69"/>
    </location>
</feature>
<dbReference type="InterPro" id="IPR035979">
    <property type="entry name" value="RBD_domain_sf"/>
</dbReference>
<gene>
    <name evidence="5" type="ORF">ABEB36_008091</name>
</gene>
<feature type="domain" description="RRM" evidence="4">
    <location>
        <begin position="522"/>
        <end position="599"/>
    </location>
</feature>
<feature type="compositionally biased region" description="Basic and acidic residues" evidence="3">
    <location>
        <begin position="617"/>
        <end position="645"/>
    </location>
</feature>
<dbReference type="SUPFAM" id="SSF54928">
    <property type="entry name" value="RNA-binding domain, RBD"/>
    <property type="match status" value="1"/>
</dbReference>
<feature type="compositionally biased region" description="Basic and acidic residues" evidence="3">
    <location>
        <begin position="258"/>
        <end position="277"/>
    </location>
</feature>